<evidence type="ECO:0000256" key="3">
    <source>
        <dbReference type="ARBA" id="ARBA00022806"/>
    </source>
</evidence>
<dbReference type="Gene3D" id="3.40.50.10810">
    <property type="entry name" value="Tandem AAA-ATPase domain"/>
    <property type="match status" value="1"/>
</dbReference>
<dbReference type="GO" id="GO:0004386">
    <property type="term" value="F:helicase activity"/>
    <property type="evidence" value="ECO:0007669"/>
    <property type="project" value="UniProtKB-KW"/>
</dbReference>
<proteinExistence type="predicted"/>
<dbReference type="InterPro" id="IPR027417">
    <property type="entry name" value="P-loop_NTPase"/>
</dbReference>
<feature type="coiled-coil region" evidence="5">
    <location>
        <begin position="377"/>
        <end position="424"/>
    </location>
</feature>
<dbReference type="PROSITE" id="PS51194">
    <property type="entry name" value="HELICASE_CTER"/>
    <property type="match status" value="1"/>
</dbReference>
<gene>
    <name evidence="8" type="ordered locus">Calkr_0708</name>
</gene>
<dbReference type="AlphaFoldDB" id="E4SAM8"/>
<dbReference type="KEGG" id="cki:Calkr_0708"/>
<feature type="domain" description="Helicase C-terminal" evidence="7">
    <location>
        <begin position="471"/>
        <end position="630"/>
    </location>
</feature>
<dbReference type="Pfam" id="PF13020">
    <property type="entry name" value="NOV_C"/>
    <property type="match status" value="1"/>
</dbReference>
<dbReference type="PANTHER" id="PTHR45766">
    <property type="entry name" value="DNA ANNEALING HELICASE AND ENDONUCLEASE ZRANB3 FAMILY MEMBER"/>
    <property type="match status" value="1"/>
</dbReference>
<dbReference type="InterPro" id="IPR038718">
    <property type="entry name" value="SNF2-like_sf"/>
</dbReference>
<dbReference type="InterPro" id="IPR049730">
    <property type="entry name" value="SNF2/RAD54-like_C"/>
</dbReference>
<dbReference type="SUPFAM" id="SSF52540">
    <property type="entry name" value="P-loop containing nucleoside triphosphate hydrolases"/>
    <property type="match status" value="2"/>
</dbReference>
<keyword evidence="4" id="KW-0067">ATP-binding</keyword>
<evidence type="ECO:0000313" key="9">
    <source>
        <dbReference type="Proteomes" id="UP000009256"/>
    </source>
</evidence>
<keyword evidence="2" id="KW-0378">Hydrolase</keyword>
<feature type="coiled-coil region" evidence="5">
    <location>
        <begin position="905"/>
        <end position="964"/>
    </location>
</feature>
<dbReference type="Gene3D" id="3.40.50.300">
    <property type="entry name" value="P-loop containing nucleotide triphosphate hydrolases"/>
    <property type="match status" value="1"/>
</dbReference>
<dbReference type="Pfam" id="PF00176">
    <property type="entry name" value="SNF2-rel_dom"/>
    <property type="match status" value="1"/>
</dbReference>
<protein>
    <submittedName>
        <fullName evidence="8">Helicase domain protein</fullName>
    </submittedName>
</protein>
<dbReference type="HOGENOM" id="CLU_009519_0_0_9"/>
<dbReference type="CDD" id="cd18793">
    <property type="entry name" value="SF2_C_SNF"/>
    <property type="match status" value="1"/>
</dbReference>
<dbReference type="GO" id="GO:0016787">
    <property type="term" value="F:hydrolase activity"/>
    <property type="evidence" value="ECO:0007669"/>
    <property type="project" value="UniProtKB-KW"/>
</dbReference>
<dbReference type="eggNOG" id="COG0553">
    <property type="taxonomic scope" value="Bacteria"/>
</dbReference>
<sequence>MQVEDIKAGVILRGAIFPEEVRVLAVKSVGSNRIKLEAVGINSKRYYDPILTLEEIAKLEYIGTPSYDFSGDSEAVFLYLEGLRIRNAFQFDPLYGVNVSCIDALPHQIEAVYHYILKSPNIRFLLADDPGAGKTIMAGLLLKELKYRGLVTRTLIIVPGHLKEQWLREMKERFQEKFIIVDRSVMNASWGQNVWAENHQIITSLDFAKQKDVLEALKDTSWDLVIVDEAHKMAAYKYGEKISKTARYTLGEVISGITKYLLFLTATPHRGDPENFRLLLDLLQPNFFASTEILAESIKNQDNPLFLRRLKEDLKKIDGSPLFPPRYVHTINYSLTQEEKELYEAVTRYVEIHYNKALQKEKRNVAFAMTILQRRLASSVRAVRKSLERRRKRLQELYEQGQILQKLNITDENLEDYLEDVEEKERWSKEEELLEKLTSAENLLELKAEIDELSTLVHLAKEVEKREVETKLVRLKEVIDQERIRETGTKLLVFTESRDTLEYLAEKLKEWGYAVVTIHGGMNMDERIRAEHEFKNKAQVMVATEAAGEGINLQFCWLMVNYDIPWNPNRLEQRMGRIHRYGQESEVHIYNLVSGDTKEGQILQKLFQKLEAMRAHLGSDRVFDVIGDVLPNVSLKDLILDAISNRRTMADILAEIDAVPDEEAIKRVKEATMEALATRHIDLTRILGEERVARENRLVPEYIEKYFLRAAANLGIKIERRQDGLWRIPSVPFDIRDRSYEFKVKYGEVFREYLKISFNKDQARNKSAEFVTIGHPLMEAVLETVFSKYDSEIRKGAVLIDPDGRMDGFLWFIMGEVKDGSGEIAGRRLICLYQHKDGTLKSVNPSILWDLKTKVDTLTNSNSEITLLPPDEVISFALDKLLTAYQQELLQQRNRDAEIKRKYGLKSLEDMIAKSEEKLTEYEIRKLKGENIPDVTIIQEQRNREDLERKRRKLLDEIRIQTSLYLSEPQIITVVRVMPADVSEGMRSDEEIERIGMEIAIKYELEQGRIPEDVSNEALGYDIRSVDNKGNYRYIEVKARAKSGAIVLTPNEWVMANRLGEEYWLYIVENAASKPVLYLIQDPASHLKPNEEVKIVRYIVNDWQQKAIRVM</sequence>
<dbReference type="Pfam" id="PF00271">
    <property type="entry name" value="Helicase_C"/>
    <property type="match status" value="1"/>
</dbReference>
<dbReference type="InterPro" id="IPR001650">
    <property type="entry name" value="Helicase_C-like"/>
</dbReference>
<accession>E4SAM8</accession>
<dbReference type="SMART" id="SM00490">
    <property type="entry name" value="HELICc"/>
    <property type="match status" value="1"/>
</dbReference>
<dbReference type="InterPro" id="IPR057342">
    <property type="entry name" value="DEXDc_RapA"/>
</dbReference>
<keyword evidence="1" id="KW-0547">Nucleotide-binding</keyword>
<dbReference type="InterPro" id="IPR000330">
    <property type="entry name" value="SNF2_N"/>
</dbReference>
<evidence type="ECO:0000256" key="1">
    <source>
        <dbReference type="ARBA" id="ARBA00022741"/>
    </source>
</evidence>
<dbReference type="Proteomes" id="UP000009256">
    <property type="component" value="Chromosome"/>
</dbReference>
<dbReference type="EMBL" id="CP002326">
    <property type="protein sequence ID" value="ADQ40237.1"/>
    <property type="molecule type" value="Genomic_DNA"/>
</dbReference>
<keyword evidence="3 8" id="KW-0347">Helicase</keyword>
<dbReference type="GO" id="GO:0005524">
    <property type="term" value="F:ATP binding"/>
    <property type="evidence" value="ECO:0007669"/>
    <property type="project" value="UniProtKB-KW"/>
</dbReference>
<reference key="1">
    <citation type="submission" date="2010-11" db="EMBL/GenBank/DDBJ databases">
        <title>Complete sequence of chromosome of Caldicellulosiruptor kristjanssonii 177R1B.</title>
        <authorList>
            <consortium name="US DOE Joint Genome Institute"/>
            <person name="Lucas S."/>
            <person name="Copeland A."/>
            <person name="Lapidus A."/>
            <person name="Cheng J.-F."/>
            <person name="Bruce D."/>
            <person name="Goodwin L."/>
            <person name="Pitluck S."/>
            <person name="Davenport K."/>
            <person name="Detter J.C."/>
            <person name="Han C."/>
            <person name="Tapia R."/>
            <person name="Land M."/>
            <person name="Hauser L."/>
            <person name="Jeffries C."/>
            <person name="Kyrpides N."/>
            <person name="Ivanova N."/>
            <person name="Mikhailova N."/>
            <person name="Blumer-Schuette S.E."/>
            <person name="Kelly R.M."/>
            <person name="Woyke T."/>
        </authorList>
    </citation>
    <scope>NUCLEOTIDE SEQUENCE</scope>
    <source>
        <strain>177R1B</strain>
    </source>
</reference>
<organism evidence="8 9">
    <name type="scientific">Caldicellulosiruptor acetigenus (strain ATCC 700853 / DSM 12137 / I77R1B)</name>
    <name type="common">Caldicellulosiruptor kristjanssonii</name>
    <dbReference type="NCBI Taxonomy" id="632335"/>
    <lineage>
        <taxon>Bacteria</taxon>
        <taxon>Bacillati</taxon>
        <taxon>Bacillota</taxon>
        <taxon>Bacillota incertae sedis</taxon>
        <taxon>Caldicellulosiruptorales</taxon>
        <taxon>Caldicellulosiruptoraceae</taxon>
        <taxon>Caldicellulosiruptor</taxon>
    </lineage>
</organism>
<dbReference type="STRING" id="632335.Calkr_0708"/>
<feature type="domain" description="Helicase ATP-binding" evidence="6">
    <location>
        <begin position="115"/>
        <end position="286"/>
    </location>
</feature>
<dbReference type="RefSeq" id="WP_013432065.1">
    <property type="nucleotide sequence ID" value="NC_014721.1"/>
</dbReference>
<evidence type="ECO:0000259" key="7">
    <source>
        <dbReference type="PROSITE" id="PS51194"/>
    </source>
</evidence>
<evidence type="ECO:0000313" key="8">
    <source>
        <dbReference type="EMBL" id="ADQ40237.1"/>
    </source>
</evidence>
<dbReference type="OrthoDB" id="9814088at2"/>
<reference evidence="8 9" key="2">
    <citation type="journal article" date="2011" name="J. Bacteriol.">
        <title>Complete genome sequences for the anaerobic, extremely thermophilic plant biomass-degrading bacteria Caldicellulosiruptor hydrothermalis, Caldicellulosiruptor kristjanssonii, Caldicellulosiruptor kronotskyensis, Caldicellulosiruptor owensenis, and Caldicellulosiruptor lactoaceticus.</title>
        <authorList>
            <person name="Blumer-Schuette S.E."/>
            <person name="Ozdemir I."/>
            <person name="Mistry D."/>
            <person name="Lucas S."/>
            <person name="Lapidus A."/>
            <person name="Cheng J.F."/>
            <person name="Goodwin L.A."/>
            <person name="Pitluck S."/>
            <person name="Land M.L."/>
            <person name="Hauser L.J."/>
            <person name="Woyke T."/>
            <person name="Mikhailova N."/>
            <person name="Pati A."/>
            <person name="Kyrpides N.C."/>
            <person name="Ivanova N."/>
            <person name="Detter J.C."/>
            <person name="Walston-Davenport K."/>
            <person name="Han S."/>
            <person name="Adams M.W."/>
            <person name="Kelly R.M."/>
        </authorList>
    </citation>
    <scope>NUCLEOTIDE SEQUENCE [LARGE SCALE GENOMIC DNA]</scope>
    <source>
        <strain evidence="9">ATCC 700853 / DSM 12137 / I77R1B</strain>
    </source>
</reference>
<dbReference type="PROSITE" id="PS51192">
    <property type="entry name" value="HELICASE_ATP_BIND_1"/>
    <property type="match status" value="1"/>
</dbReference>
<keyword evidence="5" id="KW-0175">Coiled coil</keyword>
<dbReference type="InterPro" id="IPR014001">
    <property type="entry name" value="Helicase_ATP-bd"/>
</dbReference>
<dbReference type="InterPro" id="IPR024975">
    <property type="entry name" value="NOV_C"/>
</dbReference>
<name>E4SAM8_CALA7</name>
<evidence type="ECO:0000256" key="5">
    <source>
        <dbReference type="SAM" id="Coils"/>
    </source>
</evidence>
<evidence type="ECO:0000256" key="4">
    <source>
        <dbReference type="ARBA" id="ARBA00022840"/>
    </source>
</evidence>
<dbReference type="CDD" id="cd18011">
    <property type="entry name" value="DEXDc_RapA"/>
    <property type="match status" value="1"/>
</dbReference>
<evidence type="ECO:0000259" key="6">
    <source>
        <dbReference type="PROSITE" id="PS51192"/>
    </source>
</evidence>
<evidence type="ECO:0000256" key="2">
    <source>
        <dbReference type="ARBA" id="ARBA00022801"/>
    </source>
</evidence>
<dbReference type="PANTHER" id="PTHR45766:SF6">
    <property type="entry name" value="SWI_SNF-RELATED MATRIX-ASSOCIATED ACTIN-DEPENDENT REGULATOR OF CHROMATIN SUBFAMILY A-LIKE PROTEIN 1"/>
    <property type="match status" value="1"/>
</dbReference>
<dbReference type="SMART" id="SM00487">
    <property type="entry name" value="DEXDc"/>
    <property type="match status" value="1"/>
</dbReference>
<keyword evidence="9" id="KW-1185">Reference proteome</keyword>